<protein>
    <recommendedName>
        <fullName evidence="6">C2H2-type domain-containing protein</fullName>
    </recommendedName>
</protein>
<keyword evidence="1" id="KW-0479">Metal-binding</keyword>
<evidence type="ECO:0000256" key="4">
    <source>
        <dbReference type="ARBA" id="ARBA00022833"/>
    </source>
</evidence>
<keyword evidence="2" id="KW-0677">Repeat</keyword>
<dbReference type="EMBL" id="JTDY01000693">
    <property type="protein sequence ID" value="KOB76195.1"/>
    <property type="molecule type" value="Genomic_DNA"/>
</dbReference>
<evidence type="ECO:0000259" key="6">
    <source>
        <dbReference type="PROSITE" id="PS50157"/>
    </source>
</evidence>
<dbReference type="GO" id="GO:0008270">
    <property type="term" value="F:zinc ion binding"/>
    <property type="evidence" value="ECO:0007669"/>
    <property type="project" value="UniProtKB-KW"/>
</dbReference>
<sequence>MVCVYCGESYDDPAEFRAHNDQEHKEFKAGIALYHLRDLDSDVKVDCTDLQCRLCFNRYENLDHLAKHLSTDHEININFNYDLGVLPFKINKDSYLCFLCKGKFPNMRFLSRHTNTHFQKYTCEFCGNSYASSTALNGHIRNTCSRKSQLPFCRKCKKPFNSVKERMNHLMASKICCQHVCNVCNDRFPTWNIKQNHMKERHDKPGKSYPCPDCSAVFHRKDKFRKHFVLTHTDSHYSCGQCDEKFASELNLKKHLLLHSGDKRFICDVCDKSFLRKSGLTQHKWIHSEVKKHSCNLCDKHFNQRVCWKAHMRSRHPELCDF</sequence>
<dbReference type="FunFam" id="3.30.160.60:FF:000624">
    <property type="entry name" value="zinc finger protein 697"/>
    <property type="match status" value="1"/>
</dbReference>
<name>A0A0L7LLA3_OPEBR</name>
<evidence type="ECO:0000256" key="5">
    <source>
        <dbReference type="PROSITE-ProRule" id="PRU00042"/>
    </source>
</evidence>
<feature type="domain" description="C2H2-type" evidence="6">
    <location>
        <begin position="293"/>
        <end position="316"/>
    </location>
</feature>
<proteinExistence type="predicted"/>
<dbReference type="PROSITE" id="PS50157">
    <property type="entry name" value="ZINC_FINGER_C2H2_2"/>
    <property type="match status" value="5"/>
</dbReference>
<evidence type="ECO:0000256" key="1">
    <source>
        <dbReference type="ARBA" id="ARBA00022723"/>
    </source>
</evidence>
<feature type="domain" description="C2H2-type" evidence="6">
    <location>
        <begin position="265"/>
        <end position="292"/>
    </location>
</feature>
<feature type="domain" description="C2H2-type" evidence="6">
    <location>
        <begin position="209"/>
        <end position="237"/>
    </location>
</feature>
<dbReference type="Proteomes" id="UP000037510">
    <property type="component" value="Unassembled WGS sequence"/>
</dbReference>
<dbReference type="PANTHER" id="PTHR24379:SF121">
    <property type="entry name" value="C2H2-TYPE DOMAIN-CONTAINING PROTEIN"/>
    <property type="match status" value="1"/>
</dbReference>
<dbReference type="AlphaFoldDB" id="A0A0L7LLA3"/>
<feature type="domain" description="C2H2-type" evidence="6">
    <location>
        <begin position="237"/>
        <end position="264"/>
    </location>
</feature>
<feature type="domain" description="C2H2-type" evidence="6">
    <location>
        <begin position="121"/>
        <end position="151"/>
    </location>
</feature>
<dbReference type="Pfam" id="PF00096">
    <property type="entry name" value="zf-C2H2"/>
    <property type="match status" value="1"/>
</dbReference>
<dbReference type="SUPFAM" id="SSF57667">
    <property type="entry name" value="beta-beta-alpha zinc fingers"/>
    <property type="match status" value="3"/>
</dbReference>
<organism evidence="7 8">
    <name type="scientific">Operophtera brumata</name>
    <name type="common">Winter moth</name>
    <name type="synonym">Phalaena brumata</name>
    <dbReference type="NCBI Taxonomy" id="104452"/>
    <lineage>
        <taxon>Eukaryota</taxon>
        <taxon>Metazoa</taxon>
        <taxon>Ecdysozoa</taxon>
        <taxon>Arthropoda</taxon>
        <taxon>Hexapoda</taxon>
        <taxon>Insecta</taxon>
        <taxon>Pterygota</taxon>
        <taxon>Neoptera</taxon>
        <taxon>Endopterygota</taxon>
        <taxon>Lepidoptera</taxon>
        <taxon>Glossata</taxon>
        <taxon>Ditrysia</taxon>
        <taxon>Geometroidea</taxon>
        <taxon>Geometridae</taxon>
        <taxon>Larentiinae</taxon>
        <taxon>Operophtera</taxon>
    </lineage>
</organism>
<evidence type="ECO:0000256" key="2">
    <source>
        <dbReference type="ARBA" id="ARBA00022737"/>
    </source>
</evidence>
<keyword evidence="3 5" id="KW-0863">Zinc-finger</keyword>
<evidence type="ECO:0000313" key="7">
    <source>
        <dbReference type="EMBL" id="KOB76195.1"/>
    </source>
</evidence>
<dbReference type="InterPro" id="IPR036236">
    <property type="entry name" value="Znf_C2H2_sf"/>
</dbReference>
<keyword evidence="4" id="KW-0862">Zinc</keyword>
<dbReference type="InterPro" id="IPR013087">
    <property type="entry name" value="Znf_C2H2_type"/>
</dbReference>
<keyword evidence="8" id="KW-1185">Reference proteome</keyword>
<reference evidence="7 8" key="1">
    <citation type="journal article" date="2015" name="Genome Biol. Evol.">
        <title>The genome of winter moth (Operophtera brumata) provides a genomic perspective on sexual dimorphism and phenology.</title>
        <authorList>
            <person name="Derks M.F."/>
            <person name="Smit S."/>
            <person name="Salis L."/>
            <person name="Schijlen E."/>
            <person name="Bossers A."/>
            <person name="Mateman C."/>
            <person name="Pijl A.S."/>
            <person name="de Ridder D."/>
            <person name="Groenen M.A."/>
            <person name="Visser M.E."/>
            <person name="Megens H.J."/>
        </authorList>
    </citation>
    <scope>NUCLEOTIDE SEQUENCE [LARGE SCALE GENOMIC DNA]</scope>
    <source>
        <strain evidence="7">WM2013NL</strain>
        <tissue evidence="7">Head and thorax</tissue>
    </source>
</reference>
<dbReference type="STRING" id="104452.A0A0L7LLA3"/>
<dbReference type="PROSITE" id="PS00028">
    <property type="entry name" value="ZINC_FINGER_C2H2_1"/>
    <property type="match status" value="6"/>
</dbReference>
<dbReference type="Gene3D" id="3.30.160.60">
    <property type="entry name" value="Classic Zinc Finger"/>
    <property type="match status" value="4"/>
</dbReference>
<dbReference type="SMART" id="SM00355">
    <property type="entry name" value="ZnF_C2H2"/>
    <property type="match status" value="9"/>
</dbReference>
<evidence type="ECO:0000256" key="3">
    <source>
        <dbReference type="ARBA" id="ARBA00022771"/>
    </source>
</evidence>
<comment type="caution">
    <text evidence="7">The sequence shown here is derived from an EMBL/GenBank/DDBJ whole genome shotgun (WGS) entry which is preliminary data.</text>
</comment>
<accession>A0A0L7LLA3</accession>
<dbReference type="PANTHER" id="PTHR24379">
    <property type="entry name" value="KRAB AND ZINC FINGER DOMAIN-CONTAINING"/>
    <property type="match status" value="1"/>
</dbReference>
<gene>
    <name evidence="7" type="ORF">OBRU01_06185</name>
</gene>
<evidence type="ECO:0000313" key="8">
    <source>
        <dbReference type="Proteomes" id="UP000037510"/>
    </source>
</evidence>